<dbReference type="SMART" id="SM00137">
    <property type="entry name" value="MAM"/>
    <property type="match status" value="2"/>
</dbReference>
<feature type="domain" description="EGF-like" evidence="12">
    <location>
        <begin position="3872"/>
        <end position="3908"/>
    </location>
</feature>
<dbReference type="FunFam" id="2.10.25.10:FF:000055">
    <property type="entry name" value="alpha-tectorin isoform X1"/>
    <property type="match status" value="8"/>
</dbReference>
<dbReference type="InterPro" id="IPR001846">
    <property type="entry name" value="VWF_type-D"/>
</dbReference>
<feature type="compositionally biased region" description="Low complexity" evidence="10">
    <location>
        <begin position="751"/>
        <end position="770"/>
    </location>
</feature>
<feature type="domain" description="MAM" evidence="13">
    <location>
        <begin position="37"/>
        <end position="199"/>
    </location>
</feature>
<feature type="compositionally biased region" description="Low complexity" evidence="10">
    <location>
        <begin position="513"/>
        <end position="532"/>
    </location>
</feature>
<feature type="compositionally biased region" description="Polar residues" evidence="10">
    <location>
        <begin position="533"/>
        <end position="542"/>
    </location>
</feature>
<feature type="domain" description="VWFD" evidence="14">
    <location>
        <begin position="1125"/>
        <end position="1298"/>
    </location>
</feature>
<feature type="compositionally biased region" description="Polar residues" evidence="10">
    <location>
        <begin position="856"/>
        <end position="870"/>
    </location>
</feature>
<evidence type="ECO:0000256" key="7">
    <source>
        <dbReference type="ARBA" id="ARBA00065625"/>
    </source>
</evidence>
<dbReference type="Pfam" id="PF00094">
    <property type="entry name" value="VWD"/>
    <property type="match status" value="7"/>
</dbReference>
<feature type="domain" description="VWFD" evidence="14">
    <location>
        <begin position="3036"/>
        <end position="3214"/>
    </location>
</feature>
<feature type="compositionally biased region" description="Polar residues" evidence="10">
    <location>
        <begin position="801"/>
        <end position="810"/>
    </location>
</feature>
<feature type="compositionally biased region" description="Polar residues" evidence="10">
    <location>
        <begin position="997"/>
        <end position="1011"/>
    </location>
</feature>
<dbReference type="Gene3D" id="2.10.25.10">
    <property type="entry name" value="Laminin"/>
    <property type="match status" value="8"/>
</dbReference>
<feature type="compositionally biased region" description="Polar residues" evidence="10">
    <location>
        <begin position="923"/>
        <end position="954"/>
    </location>
</feature>
<keyword evidence="11" id="KW-0472">Membrane</keyword>
<keyword evidence="5" id="KW-0325">Glycoprotein</keyword>
<evidence type="ECO:0000313" key="15">
    <source>
        <dbReference type="Proteomes" id="UP000515159"/>
    </source>
</evidence>
<evidence type="ECO:0000256" key="5">
    <source>
        <dbReference type="ARBA" id="ARBA00023180"/>
    </source>
</evidence>
<dbReference type="KEGG" id="gsh:117349796"/>
<evidence type="ECO:0000256" key="8">
    <source>
        <dbReference type="ARBA" id="ARBA00067986"/>
    </source>
</evidence>
<feature type="compositionally biased region" description="Polar residues" evidence="10">
    <location>
        <begin position="771"/>
        <end position="780"/>
    </location>
</feature>
<dbReference type="InParanoid" id="A0A6P8NSH1"/>
<dbReference type="InterPro" id="IPR050780">
    <property type="entry name" value="Mucin_vWF_Thrombospondin_sf"/>
</dbReference>
<dbReference type="PANTHER" id="PTHR11339">
    <property type="entry name" value="EXTRACELLULAR MATRIX GLYCOPROTEIN RELATED"/>
    <property type="match status" value="1"/>
</dbReference>
<keyword evidence="9" id="KW-0245">EGF-like domain</keyword>
<evidence type="ECO:0000256" key="9">
    <source>
        <dbReference type="PROSITE-ProRule" id="PRU00076"/>
    </source>
</evidence>
<feature type="compositionally biased region" description="Polar residues" evidence="10">
    <location>
        <begin position="741"/>
        <end position="750"/>
    </location>
</feature>
<feature type="domain" description="VWFD" evidence="14">
    <location>
        <begin position="1505"/>
        <end position="1678"/>
    </location>
</feature>
<feature type="region of interest" description="Disordered" evidence="10">
    <location>
        <begin position="364"/>
        <end position="1012"/>
    </location>
</feature>
<dbReference type="CDD" id="cd19941">
    <property type="entry name" value="TIL"/>
    <property type="match status" value="8"/>
</dbReference>
<keyword evidence="11" id="KW-1133">Transmembrane helix</keyword>
<keyword evidence="3" id="KW-0677">Repeat</keyword>
<evidence type="ECO:0000256" key="3">
    <source>
        <dbReference type="ARBA" id="ARBA00022737"/>
    </source>
</evidence>
<comment type="subunit">
    <text evidence="7">Probably forms covalent oligomers.</text>
</comment>
<dbReference type="SMART" id="SM00214">
    <property type="entry name" value="VWC"/>
    <property type="match status" value="6"/>
</dbReference>
<dbReference type="GO" id="GO:0005509">
    <property type="term" value="F:calcium ion binding"/>
    <property type="evidence" value="ECO:0007669"/>
    <property type="project" value="InterPro"/>
</dbReference>
<evidence type="ECO:0000313" key="16">
    <source>
        <dbReference type="RefSeq" id="XP_033779282.1"/>
    </source>
</evidence>
<dbReference type="SMART" id="SM00215">
    <property type="entry name" value="VWC_out"/>
    <property type="match status" value="7"/>
</dbReference>
<dbReference type="SMART" id="SM00181">
    <property type="entry name" value="EGF"/>
    <property type="match status" value="7"/>
</dbReference>
<feature type="domain" description="VWFD" evidence="14">
    <location>
        <begin position="1885"/>
        <end position="2058"/>
    </location>
</feature>
<feature type="compositionally biased region" description="Polar residues" evidence="10">
    <location>
        <begin position="563"/>
        <end position="572"/>
    </location>
</feature>
<keyword evidence="11" id="KW-0812">Transmembrane</keyword>
<dbReference type="Pfam" id="PF00629">
    <property type="entry name" value="MAM"/>
    <property type="match status" value="2"/>
</dbReference>
<feature type="compositionally biased region" description="Low complexity" evidence="10">
    <location>
        <begin position="394"/>
        <end position="472"/>
    </location>
</feature>
<dbReference type="Gene3D" id="2.60.120.200">
    <property type="match status" value="2"/>
</dbReference>
<dbReference type="RefSeq" id="XP_033779282.1">
    <property type="nucleotide sequence ID" value="XM_033923391.1"/>
</dbReference>
<dbReference type="InterPro" id="IPR001007">
    <property type="entry name" value="VWF_dom"/>
</dbReference>
<feature type="domain" description="MAM" evidence="13">
    <location>
        <begin position="202"/>
        <end position="364"/>
    </location>
</feature>
<dbReference type="InterPro" id="IPR000998">
    <property type="entry name" value="MAM_dom"/>
</dbReference>
<feature type="transmembrane region" description="Helical" evidence="11">
    <location>
        <begin position="3938"/>
        <end position="3962"/>
    </location>
</feature>
<dbReference type="Pfam" id="PF08742">
    <property type="entry name" value="C8"/>
    <property type="match status" value="7"/>
</dbReference>
<keyword evidence="4 9" id="KW-1015">Disulfide bond</keyword>
<feature type="compositionally biased region" description="Low complexity" evidence="10">
    <location>
        <begin position="960"/>
        <end position="996"/>
    </location>
</feature>
<dbReference type="InterPro" id="IPR002919">
    <property type="entry name" value="TIL_dom"/>
</dbReference>
<dbReference type="PROSITE" id="PS50060">
    <property type="entry name" value="MAM_2"/>
    <property type="match status" value="2"/>
</dbReference>
<dbReference type="GO" id="GO:0031012">
    <property type="term" value="C:extracellular matrix"/>
    <property type="evidence" value="ECO:0007669"/>
    <property type="project" value="TreeGrafter"/>
</dbReference>
<dbReference type="SUPFAM" id="SSF57196">
    <property type="entry name" value="EGF/Laminin"/>
    <property type="match status" value="1"/>
</dbReference>
<feature type="compositionally biased region" description="Low complexity" evidence="10">
    <location>
        <begin position="483"/>
        <end position="502"/>
    </location>
</feature>
<evidence type="ECO:0000256" key="4">
    <source>
        <dbReference type="ARBA" id="ARBA00023157"/>
    </source>
</evidence>
<evidence type="ECO:0000259" key="14">
    <source>
        <dbReference type="PROSITE" id="PS51233"/>
    </source>
</evidence>
<dbReference type="SMART" id="SM00179">
    <property type="entry name" value="EGF_CA"/>
    <property type="match status" value="1"/>
</dbReference>
<protein>
    <recommendedName>
        <fullName evidence="8">Zonadhesin</fullName>
    </recommendedName>
</protein>
<feature type="disulfide bond" evidence="9">
    <location>
        <begin position="3898"/>
        <end position="3907"/>
    </location>
</feature>
<comment type="caution">
    <text evidence="9">Lacks conserved residue(s) required for the propagation of feature annotation.</text>
</comment>
<evidence type="ECO:0000259" key="12">
    <source>
        <dbReference type="PROSITE" id="PS50026"/>
    </source>
</evidence>
<feature type="compositionally biased region" description="Polar residues" evidence="10">
    <location>
        <begin position="384"/>
        <end position="393"/>
    </location>
</feature>
<dbReference type="SUPFAM" id="SSF57567">
    <property type="entry name" value="Serine protease inhibitors"/>
    <property type="match status" value="8"/>
</dbReference>
<feature type="compositionally biased region" description="Low complexity" evidence="10">
    <location>
        <begin position="878"/>
        <end position="922"/>
    </location>
</feature>
<dbReference type="SUPFAM" id="SSF50969">
    <property type="entry name" value="YVTN repeat-like/Quinoprotein amine dehydrogenase"/>
    <property type="match status" value="1"/>
</dbReference>
<dbReference type="InterPro" id="IPR001881">
    <property type="entry name" value="EGF-like_Ca-bd_dom"/>
</dbReference>
<reference evidence="16" key="1">
    <citation type="submission" date="2025-08" db="UniProtKB">
        <authorList>
            <consortium name="RefSeq"/>
        </authorList>
    </citation>
    <scope>IDENTIFICATION</scope>
</reference>
<dbReference type="InterPro" id="IPR014853">
    <property type="entry name" value="VWF/SSPO/ZAN-like_Cys-rich_dom"/>
</dbReference>
<dbReference type="InterPro" id="IPR036084">
    <property type="entry name" value="Ser_inhib-like_sf"/>
</dbReference>
<feature type="compositionally biased region" description="Low complexity" evidence="10">
    <location>
        <begin position="573"/>
        <end position="676"/>
    </location>
</feature>
<dbReference type="PROSITE" id="PS00740">
    <property type="entry name" value="MAM_1"/>
    <property type="match status" value="1"/>
</dbReference>
<dbReference type="InterPro" id="IPR025615">
    <property type="entry name" value="TILa_dom"/>
</dbReference>
<feature type="domain" description="VWFD" evidence="14">
    <location>
        <begin position="2650"/>
        <end position="2828"/>
    </location>
</feature>
<dbReference type="SUPFAM" id="SSF49899">
    <property type="entry name" value="Concanavalin A-like lectins/glucanases"/>
    <property type="match status" value="2"/>
</dbReference>
<dbReference type="Pfam" id="PF01826">
    <property type="entry name" value="TIL"/>
    <property type="match status" value="8"/>
</dbReference>
<keyword evidence="15" id="KW-1185">Reference proteome</keyword>
<gene>
    <name evidence="16" type="primary">LOC117349796</name>
</gene>
<comment type="subcellular location">
    <subcellularLocation>
        <location evidence="1">Cell membrane</location>
        <topology evidence="1">Single-pass type I membrane protein</topology>
    </subcellularLocation>
</comment>
<dbReference type="OrthoDB" id="5945029at2759"/>
<name>A0A6P8NSH1_GEOSA</name>
<evidence type="ECO:0000256" key="2">
    <source>
        <dbReference type="ARBA" id="ARBA00022475"/>
    </source>
</evidence>
<dbReference type="GO" id="GO:0005615">
    <property type="term" value="C:extracellular space"/>
    <property type="evidence" value="ECO:0007669"/>
    <property type="project" value="TreeGrafter"/>
</dbReference>
<feature type="region of interest" description="Disordered" evidence="10">
    <location>
        <begin position="2796"/>
        <end position="2839"/>
    </location>
</feature>
<dbReference type="InterPro" id="IPR013320">
    <property type="entry name" value="ConA-like_dom_sf"/>
</dbReference>
<feature type="domain" description="VWFD" evidence="14">
    <location>
        <begin position="2265"/>
        <end position="2442"/>
    </location>
</feature>
<dbReference type="PANTHER" id="PTHR11339:SF374">
    <property type="entry name" value="ZONADHESIN"/>
    <property type="match status" value="1"/>
</dbReference>
<sequence length="4000" mass="432929">MIVTFAANHRVIIKLPSSLHAIPYGKYSSKLVGALISECDFNNNSYPFCDWIQSKDDDGDWIRTNQPTPTEDTGPPGDYPNGKGYYIFQESGDFTQGQSIKLESQAISASADICIEFYYHIYGICVKSQLNVLVKNVGNLTTIWSVEKSQSPSWLRGSVTVPYRGQQPIRIILEAVRGTYPYCDIALDNISIKEGQCSACVDGCDFDTLDDFCGWENPVQAGDRQWEQWTGQTNVPGTGPNDDFSKPGLGYYMLMDSTYATPNATVLLKSPVYQSYGCLTLSFHYYMFGASTTMTLKVYAAAPAGGAFGTPLFTQTGNQGQAWHLAEIIYGGSSEIQFIIEGIYGETKKTDIAVDSVCIRPCHAPTVSSTTTRPPTDSLTTNTPPIGSSTTIKPPTVSSTTTRPPTDSVTTNTPPIGSSTTVKPPPGSSTTTKPPTESDTTTTPLIGSSTTIKPPTVSSTTRPPTDSVTTKTPPIGSSTTIKPPTVSSTTTRPPTDSVTTNTPPIGSSTTIKPPTVSSTTTRPPTDSVTTNTPPIGSSTTIKPPTVSSTTTRPPTDSVTTNTPPIGSSTSIKPPTVSSTTTRPPTDSVTTNTPPIGSSTTIKPPPGSSTTTKPPTESDTTTTPPIGSSTTIKPPTVSSTTRPPTDSVTTNTPPIGSSTTIKPPPGSSTTTKPPTESDNTTTPPIGSSTTMKPPPGSSTTTKPPTESDTTTTPPIGSSTTIKPPTVSSTTRPPTDSVTTNTPPIGSSTTIKPPTVSSTTTRPPTDSVTTNTPPIGSSTTIKPPTVSSTTTRPPTDSVTTNTPPIGSSTTIKPPTVSSTTTRPPTDSVTTNTPSIGSSTTIKPPPGSSTTTKPPTESDNTTTPPIGSSTTMTPPYLPSATTKPPNETVTTTALPTRSSTTIKPPTSSSNTTTHSTLSTGSFTTTKPPTGSSITTTKLPTESFTPSTPLTEFSTATKPPNVFSTTTTLSTDSSTTTKTSMGSSPTTTTTLTPHTVSSTTFITPNGTLRTTTSSDPVCPPNSHYNSCGPACPPRCEAPQDSCNLPCQPGCFCNPDFILKKKKCVPLTQCGCFYNNTYYEPGQMIWGDGCLETCQCLGNYTVECTNNSCSPTEYCKDVDGVPGCYPKDSSTCIASGDPHYTTFDKRKYDFHGNCTYVMAKPCNSSKTPFAVYASNEYRNGYNTVSYIKAIYVYVYGVVVSLLQNKIVQVDGKNVTAPTNPVPGLSVFPSGNHLVVQTDFGLVARYDGNHYAEVKITSDYQGELCGLCGNYDGVPGNDFRTPEGQKVDGTNDFGNSWNVHQNCTPTDSIVTPECTEEERELYEGPAYCSILIDPNGPFAPCHKKINPNTFFKDCVYDMCELDGDKQQLCQALESYVNECQDRNITLQPWRNESFCPIKCPPNSHYEPCASACPATCLNLRPQLCDRPCVEGCYCDLGFVQSGEQCVRKEQCGCDFNGQYYQPGEVIFSEACKEVCQCLANNNTKCTDTSCGPDEYCANNTGVQGCFPKGSSTCVASGDPHYTTFDKKKYDFHGNCTYVLAKPCNSTKAPFAVYASNEYRNGYTSVSYVKAIYVEVYGVVVSLLKNKVVQVNVTTVNIPINPVPGLSVSSSGKYMVVQTDFGLVVRYDGNHYSDVKVTDDYKGELCGLCGDYDGIPGNDFKTPHGALVSHVNDFGNSWNVHPNCNSTDSIVDPECTEEERESYGGPEYCGILVDPHGPFAPCHNKINPNTFFKDCVYDMCELNGDRLQLCEALESYVNECQERNITLRPWRNESFCPILCPPNSHYEPCGSACSATCLHPLGQSCNQPCVEGCQCNAGFVQSGQRCVKKEQCGCTFNGQYYQPGEVILSEACKEVCQCLANNNTKCTDASCGPDEYCANNTDVKGCFPKGSSTCIASGDPHYTTFDKKKYDFHGNCTYIMAKPCNTTNTPFTVYASNEYRYAQATVSYVKAIYVEAYGVEVAILKNKVVQVDGTSVNIPVNPVVGLSVSPSGKYVVVDTDFGLIVRYDGNHYADVKVTSLYQGQLCGLCGDYDGTPANDFKTSEGQVVNGVNEFGNSWNTQMNCTPVGSVVDPVCTEEERNLYEGPAYCWILVDAHGPFAACHKKISPHIFFKDCVYDMCELDGDKQQLCQALESYVNECQERNITLGPWRNETFCPIYCPPNSHYESCGLACQSTCGSSDSGTCDLPCVEGCQCDEGFVLSGGHCVFKNQCGCTYNGSYYQPGDVFYGPDCSQKCECKQSNQTVCQSWACSQEETCGQLNGVYGCQPTDWASCYVSGDPHYMSFDGRLLSFMGTCTYTLARACRDFKGPPFSVEGKNEDRGQEGASYLRKVYVTVDNITITLMKSRRTLIDGRRVTLPNNPTSTISISQSGQYVVVQTNFGLTVRWDGNHFLEIIVPNSYLGKVCGLCGNYDGNATNDNLKPDGSVAADGDILGNSWQTPDDEDAECKRDDSPDLPCKEDLYDKISDSQHCGRINDTLGAFRECIKVVDPEPFFVRCAYDMCRYEGLLHILCDHLQAYTDACLAEGAIVHGWRSPEFCPLDCPSNSNYTLCASSCPPTCNGPFSPIDCPNRCVEGCECNPGFILSGKDCVPAKECGCIESSGEYHATGEQWYKEDCVEKCTCLGANIINCTETHCRTQEICGVSDGEFGCHASNRSTCSVSGDPHYITFDRAIHHFMGTCTYTLCKVCNSSSVLPTFSVETTNEHRGGNRLVSYVKAVHVHVYGHRVTMLKNRKVILNDRRVNLPVSLNEKVILRLSGKYILLQTDFGVWVRYDGNHHADVSVPSSYAGLLCGLGGNYNGDSRDDNLKPDGSTASSVKDLGESWQVPDNNTECTNSGGAPEPCDPDISSEVSKPTSCGLINDTEGPFKACHSKLPPDNYYKSCEYDLCGTDGEAASLCFALQSYADLCAQAGINVTWRNSTFCPLNCPPDSHYESCGSACPASCTDLAAPNNCDLPCLEGCYCDSGFVFSGDKCVPFSQCGCTDAEKNYHLIGDSWYTKEDCTEKGTCASPNTITYEAWQCSPVEECKALDGLLGCQSTGVATCHVAGDPHYFTFDNAMHTYMGTCTYTLVKVCNTSMVANFSVVAKNEERGLPENAYIRLAHVLINQDRITLQKSKRVLINDERVRPPVFDQIPGVSITTSGIYTVVETNFGLVVKFDGNHHLEIQLPGSYYNKVCGMCGNFNGNITDELLMPNGHLAQNVTEFGNSWKAEGDSDPGCQPDQREDLNPKCTRDEEAHMLKQCEVMLSQAYQPCHAAVPPAAFVDNCVFDMCEYSGMVSTLCDNVQSYVEACKSQGVDIRWRNQTFCPLPCPPNSHYSECASPCPATCTNIYAAASCESRTACVEGCPCNRGFVLSDDQCVPMSLCGCLVNKNEYHNVGDTWLTKNCKTQCTCVVGGKALCQPFQCSKGSICAMKDGTNYCKPQKFDKCTVSGDPHYRTFDGFVHHYQGKHTYTLVTTHGLPESLPPLTVIGKNKQRFFFSRVSLLKEVYVDVYGHSVQLLPNRILVVNGQKVTPPFQPHEGLKLSQKAKTIYLETDFGLSVSFDGKEHSEIVLPSTYQAHVRGLCGNYDGSRRNDYEKPDGTVVNSLNAFGNSWRVNEKGLSVLEAGSANSRRRREVLDEDSGFDVGECTGEQLQLLNGTGYCGELSDSQGPFKDCHALISPNDYQENCVFDLCALYNDTELRCHNYEVYAQDCQEKGVRLTTWRNSTDCRKSQGWRGTRQLAPGRGRPAIQVKGTEEHKFPGFLKLPCCEMRQNLYSCPAPAQGMNCPAHSTYQSCMSACPASCANLAASSECSLPCTEGCACERGYVLSGEDCVPYSQCGSTFNNRYYPVNANFFQNNCSENCICVTTGVVECHPTQCDASDVCVVFNYTMGCYANSPCLSQPCQNGGTCTETDNGYSCQCPGDFTGPNCETDVIQPSSSAPSSPPPVLTESAPAPSTVNLTAILVGVLVPVGIIILAVIAVCLYRRKASKKLCHLQEKSHLKTAVEDSAGELGPGEIQITEF</sequence>
<dbReference type="FunFam" id="2.60.120.200:FF:000128">
    <property type="entry name" value="enteropeptidase isoform X2"/>
    <property type="match status" value="1"/>
</dbReference>
<keyword evidence="2" id="KW-1003">Cell membrane</keyword>
<evidence type="ECO:0000256" key="11">
    <source>
        <dbReference type="SAM" id="Phobius"/>
    </source>
</evidence>
<evidence type="ECO:0000256" key="1">
    <source>
        <dbReference type="ARBA" id="ARBA00004251"/>
    </source>
</evidence>
<feature type="compositionally biased region" description="Low complexity" evidence="10">
    <location>
        <begin position="686"/>
        <end position="740"/>
    </location>
</feature>
<dbReference type="InterPro" id="IPR011044">
    <property type="entry name" value="Quino_amine_DH_bsu"/>
</dbReference>
<dbReference type="SMART" id="SM00832">
    <property type="entry name" value="C8"/>
    <property type="match status" value="7"/>
</dbReference>
<dbReference type="Proteomes" id="UP000515159">
    <property type="component" value="Chromosome 16"/>
</dbReference>
<feature type="compositionally biased region" description="Polar residues" evidence="10">
    <location>
        <begin position="503"/>
        <end position="512"/>
    </location>
</feature>
<feature type="compositionally biased region" description="Low complexity" evidence="10">
    <location>
        <begin position="781"/>
        <end position="800"/>
    </location>
</feature>
<dbReference type="Pfam" id="PF12714">
    <property type="entry name" value="TILa"/>
    <property type="match status" value="8"/>
</dbReference>
<organism evidence="15 16">
    <name type="scientific">Geotrypetes seraphini</name>
    <name type="common">Gaboon caecilian</name>
    <name type="synonym">Caecilia seraphini</name>
    <dbReference type="NCBI Taxonomy" id="260995"/>
    <lineage>
        <taxon>Eukaryota</taxon>
        <taxon>Metazoa</taxon>
        <taxon>Chordata</taxon>
        <taxon>Craniata</taxon>
        <taxon>Vertebrata</taxon>
        <taxon>Euteleostomi</taxon>
        <taxon>Amphibia</taxon>
        <taxon>Gymnophiona</taxon>
        <taxon>Geotrypetes</taxon>
    </lineage>
</organism>
<feature type="domain" description="VWFD" evidence="14">
    <location>
        <begin position="3421"/>
        <end position="3597"/>
    </location>
</feature>
<evidence type="ECO:0000256" key="6">
    <source>
        <dbReference type="ARBA" id="ARBA00057483"/>
    </source>
</evidence>
<evidence type="ECO:0000256" key="10">
    <source>
        <dbReference type="SAM" id="MobiDB-lite"/>
    </source>
</evidence>
<dbReference type="InterPro" id="IPR000742">
    <property type="entry name" value="EGF"/>
</dbReference>
<dbReference type="GO" id="GO:0005886">
    <property type="term" value="C:plasma membrane"/>
    <property type="evidence" value="ECO:0007669"/>
    <property type="project" value="UniProtKB-SubCell"/>
</dbReference>
<dbReference type="CDD" id="cd06263">
    <property type="entry name" value="MAM"/>
    <property type="match status" value="2"/>
</dbReference>
<dbReference type="PROSITE" id="PS00022">
    <property type="entry name" value="EGF_1"/>
    <property type="match status" value="1"/>
</dbReference>
<feature type="compositionally biased region" description="Low complexity" evidence="10">
    <location>
        <begin position="543"/>
        <end position="562"/>
    </location>
</feature>
<comment type="function">
    <text evidence="6">Binds in a species-specific manner to the zona pellucida of the egg. May be involved in gamete recognition and/or signaling.</text>
</comment>
<proteinExistence type="predicted"/>
<feature type="compositionally biased region" description="Polar residues" evidence="10">
    <location>
        <begin position="2820"/>
        <end position="2831"/>
    </location>
</feature>
<evidence type="ECO:0000259" key="13">
    <source>
        <dbReference type="PROSITE" id="PS50060"/>
    </source>
</evidence>
<accession>A0A6P8NSH1</accession>
<dbReference type="SMART" id="SM00216">
    <property type="entry name" value="VWD"/>
    <property type="match status" value="7"/>
</dbReference>
<dbReference type="GeneID" id="117349796"/>
<dbReference type="PROSITE" id="PS50026">
    <property type="entry name" value="EGF_3"/>
    <property type="match status" value="1"/>
</dbReference>
<dbReference type="PROSITE" id="PS51233">
    <property type="entry name" value="VWFD"/>
    <property type="match status" value="7"/>
</dbReference>
<feature type="compositionally biased region" description="Low complexity" evidence="10">
    <location>
        <begin position="811"/>
        <end position="855"/>
    </location>
</feature>
<feature type="compositionally biased region" description="Low complexity" evidence="10">
    <location>
        <begin position="365"/>
        <end position="383"/>
    </location>
</feature>
<dbReference type="CDD" id="cd00054">
    <property type="entry name" value="EGF_CA"/>
    <property type="match status" value="1"/>
</dbReference>